<dbReference type="Gene3D" id="1.25.40.390">
    <property type="match status" value="1"/>
</dbReference>
<evidence type="ECO:0000259" key="6">
    <source>
        <dbReference type="Pfam" id="PF07980"/>
    </source>
</evidence>
<gene>
    <name evidence="8" type="ORF">EE52_0206115</name>
    <name evidence="9" type="ORF">O1433_03800</name>
</gene>
<evidence type="ECO:0000259" key="7">
    <source>
        <dbReference type="Pfam" id="PF14322"/>
    </source>
</evidence>
<evidence type="ECO:0000313" key="8">
    <source>
        <dbReference type="EMBL" id="KFX75548.1"/>
    </source>
</evidence>
<sequence length="592" mass="66749">MRQFGKTIKYLTLCTLIGATVTSCDLDVNPPSNIAAETYWKTSKDAWYNLNAVYANTISGVGVYGETYTTDGYCQYSWESAGAIFQQDGFSALNDEGWNFEAIRKCNVYLNEVDNCDMDAALKTRTKAEVRTMRALQYLAMTMTFGKVPIITDVPAYDTPNVPRDEVSKVREFILKELTEAAADLPESYSGGGEFNEKGRITKYAALSIKARAALYFGQYDVAEAAAKDVMDNGGYSLWRISSLTDAQKKEGEEMSIYVDFADEAAKEKFVKGMFNYESLWFTENATVDNPEYILARQYVDPDQEDWVRYTAMRPNQLGGWSSVTPTQNLVDAYWSADGHTVPAAPSIEARAAAYDKIVADVKKETAEEGSTPFLTFVAKKTADGTLTKYDYMKEYRNRDSRMYASILFPFKTWHETNYGAGYAYEWIKGGNNESKTGFNYRKMVALTTDSKDNANATGDYPCIRYAEILLIYAEAHTQTTGYDQSVRDALNDLRDRCGMPDVPATLTKDEALNLIRRERRVELAGEGFRGDDMTRYEDSYWESEMNNVPISMPDGETVITMKWSSRMRLKPIPQTAITLNPLLENDQNPGY</sequence>
<dbReference type="EMBL" id="JAPTZU010000002">
    <property type="protein sequence ID" value="MCZ2686622.1"/>
    <property type="molecule type" value="Genomic_DNA"/>
</dbReference>
<reference evidence="8" key="2">
    <citation type="submission" date="2014-07" db="EMBL/GenBank/DDBJ databases">
        <title>Genetics and epidemiology of antimicrobial resistance in B. fragilis group.</title>
        <authorList>
            <person name="Sydenham T.V."/>
            <person name="Hasman H."/>
            <person name="Kemp M."/>
            <person name="Justesen U.S."/>
        </authorList>
    </citation>
    <scope>NUCLEOTIDE SEQUENCE [LARGE SCALE GENOMIC DNA]</scope>
    <source>
        <strain evidence="8">DCMOUH0018B</strain>
    </source>
</reference>
<dbReference type="InterPro" id="IPR012944">
    <property type="entry name" value="SusD_RagB_dom"/>
</dbReference>
<dbReference type="AlphaFoldDB" id="A0A081U9N4"/>
<reference evidence="8" key="1">
    <citation type="book" date="2014" name="THE 24TH EUROPEAN CONGRESS OF CLINICAL MICROBIOLOGY AND INFECTIOUS DISEASES" publisher="ECCMID 2014" city="Barcelona, Spain">
        <title>Identification of resistance genes in three multidrug-resistant Bacteroides fragilis isolates by whole genome sequencing.</title>
        <editorList>
            <person name="Unknown"/>
            <person name="A."/>
        </editorList>
        <authorList>
            <person name="Sydenham T.V."/>
            <person name="Hasman H."/>
            <person name="Wang M."/>
            <person name="Soki J."/>
            <person name="Nagy E."/>
            <person name="Justesen U.S."/>
        </authorList>
    </citation>
    <scope>NUCLEOTIDE SEQUENCE</scope>
    <source>
        <strain evidence="8">DCMOUH0018B</strain>
    </source>
</reference>
<evidence type="ECO:0000256" key="1">
    <source>
        <dbReference type="ARBA" id="ARBA00004442"/>
    </source>
</evidence>
<evidence type="ECO:0000256" key="3">
    <source>
        <dbReference type="ARBA" id="ARBA00022729"/>
    </source>
</evidence>
<proteinExistence type="inferred from homology"/>
<evidence type="ECO:0000256" key="5">
    <source>
        <dbReference type="ARBA" id="ARBA00023237"/>
    </source>
</evidence>
<dbReference type="InterPro" id="IPR011990">
    <property type="entry name" value="TPR-like_helical_dom_sf"/>
</dbReference>
<reference evidence="9" key="3">
    <citation type="submission" date="2022-12" db="EMBL/GenBank/DDBJ databases">
        <title>Development of a Multilocus Sequence Typing Scheme for Bacteroides fragilis Based on Whole Genome Sequencing Data and Clinical Application.</title>
        <authorList>
            <person name="Nielsen F.D."/>
            <person name="Justesen U.S."/>
        </authorList>
    </citation>
    <scope>NUCLEOTIDE SEQUENCE</scope>
    <source>
        <strain evidence="9">BF_AM_ODE_DK_2015_4</strain>
    </source>
</reference>
<dbReference type="InterPro" id="IPR033985">
    <property type="entry name" value="SusD-like_N"/>
</dbReference>
<dbReference type="Pfam" id="PF14322">
    <property type="entry name" value="SusD-like_3"/>
    <property type="match status" value="1"/>
</dbReference>
<dbReference type="PATRIC" id="fig|817.53.peg.1267"/>
<dbReference type="SUPFAM" id="SSF48452">
    <property type="entry name" value="TPR-like"/>
    <property type="match status" value="1"/>
</dbReference>
<evidence type="ECO:0000313" key="9">
    <source>
        <dbReference type="EMBL" id="MCZ2686622.1"/>
    </source>
</evidence>
<comment type="caution">
    <text evidence="8">The sequence shown here is derived from an EMBL/GenBank/DDBJ whole genome shotgun (WGS) entry which is preliminary data.</text>
</comment>
<accession>A0A081U9N4</accession>
<comment type="similarity">
    <text evidence="2">Belongs to the SusD family.</text>
</comment>
<organism evidence="8">
    <name type="scientific">Bacteroides fragilis</name>
    <dbReference type="NCBI Taxonomy" id="817"/>
    <lineage>
        <taxon>Bacteria</taxon>
        <taxon>Pseudomonadati</taxon>
        <taxon>Bacteroidota</taxon>
        <taxon>Bacteroidia</taxon>
        <taxon>Bacteroidales</taxon>
        <taxon>Bacteroidaceae</taxon>
        <taxon>Bacteroides</taxon>
    </lineage>
</organism>
<feature type="domain" description="SusD-like N-terminal" evidence="7">
    <location>
        <begin position="98"/>
        <end position="214"/>
    </location>
</feature>
<evidence type="ECO:0000256" key="2">
    <source>
        <dbReference type="ARBA" id="ARBA00006275"/>
    </source>
</evidence>
<keyword evidence="3" id="KW-0732">Signal</keyword>
<dbReference type="Pfam" id="PF07980">
    <property type="entry name" value="SusD_RagB"/>
    <property type="match status" value="1"/>
</dbReference>
<dbReference type="PROSITE" id="PS51257">
    <property type="entry name" value="PROKAR_LIPOPROTEIN"/>
    <property type="match status" value="1"/>
</dbReference>
<keyword evidence="4" id="KW-0472">Membrane</keyword>
<keyword evidence="5" id="KW-0998">Cell outer membrane</keyword>
<evidence type="ECO:0000256" key="4">
    <source>
        <dbReference type="ARBA" id="ARBA00023136"/>
    </source>
</evidence>
<protein>
    <submittedName>
        <fullName evidence="8 9">Membrane protein</fullName>
    </submittedName>
</protein>
<dbReference type="GO" id="GO:0009279">
    <property type="term" value="C:cell outer membrane"/>
    <property type="evidence" value="ECO:0007669"/>
    <property type="project" value="UniProtKB-SubCell"/>
</dbReference>
<comment type="subcellular location">
    <subcellularLocation>
        <location evidence="1">Cell outer membrane</location>
    </subcellularLocation>
</comment>
<name>A0A081U9N4_BACFG</name>
<dbReference type="Proteomes" id="UP001079672">
    <property type="component" value="Unassembled WGS sequence"/>
</dbReference>
<dbReference type="EMBL" id="JMZZ02000098">
    <property type="protein sequence ID" value="KFX75548.1"/>
    <property type="molecule type" value="Genomic_DNA"/>
</dbReference>
<feature type="domain" description="RagB/SusD" evidence="6">
    <location>
        <begin position="291"/>
        <end position="592"/>
    </location>
</feature>
<dbReference type="RefSeq" id="WP_032539679.1">
    <property type="nucleotide sequence ID" value="NZ_CAEUHN010000018.1"/>
</dbReference>